<feature type="region of interest" description="Disordered" evidence="1">
    <location>
        <begin position="58"/>
        <end position="94"/>
    </location>
</feature>
<dbReference type="eggNOG" id="ENOG5030VM5">
    <property type="taxonomic scope" value="Bacteria"/>
</dbReference>
<dbReference type="HOGENOM" id="CLU_143480_0_0_3"/>
<dbReference type="EMBL" id="CP003642">
    <property type="protein sequence ID" value="AFZ22657.1"/>
    <property type="molecule type" value="Genomic_DNA"/>
</dbReference>
<dbReference type="Proteomes" id="UP000010475">
    <property type="component" value="Chromosome"/>
</dbReference>
<keyword evidence="3" id="KW-1185">Reference proteome</keyword>
<evidence type="ECO:0000256" key="1">
    <source>
        <dbReference type="SAM" id="MobiDB-lite"/>
    </source>
</evidence>
<protein>
    <submittedName>
        <fullName evidence="2">Uncharacterized protein</fullName>
    </submittedName>
</protein>
<reference evidence="2 3" key="1">
    <citation type="submission" date="2012-06" db="EMBL/GenBank/DDBJ databases">
        <title>Finished chromosome of genome of Cylindrospermum stagnale PCC 7417.</title>
        <authorList>
            <consortium name="US DOE Joint Genome Institute"/>
            <person name="Gugger M."/>
            <person name="Coursin T."/>
            <person name="Rippka R."/>
            <person name="Tandeau De Marsac N."/>
            <person name="Huntemann M."/>
            <person name="Wei C.-L."/>
            <person name="Han J."/>
            <person name="Detter J.C."/>
            <person name="Han C."/>
            <person name="Tapia R."/>
            <person name="Chen A."/>
            <person name="Kyrpides N."/>
            <person name="Mavromatis K."/>
            <person name="Markowitz V."/>
            <person name="Szeto E."/>
            <person name="Ivanova N."/>
            <person name="Pagani I."/>
            <person name="Pati A."/>
            <person name="Goodwin L."/>
            <person name="Nordberg H.P."/>
            <person name="Cantor M.N."/>
            <person name="Hua S.X."/>
            <person name="Woyke T."/>
            <person name="Kerfeld C.A."/>
        </authorList>
    </citation>
    <scope>NUCLEOTIDE SEQUENCE [LARGE SCALE GENOMIC DNA]</scope>
    <source>
        <strain evidence="2 3">PCC 7417</strain>
    </source>
</reference>
<accession>K9WT16</accession>
<proteinExistence type="predicted"/>
<sequence length="159" mass="18047">MLEIKRVFSQLRRKFAIVVLASVIWLISLPAPLVQAAGYYSAESHQVEINRPYYTTKERKTERTEANRPYYTTKERTKAKLNTPATGEDYIESGKRAGEVIPKDLGTGSRQKNPINMLKRAGEELGNNPLKRSFGAKDYERSEIEKELAQNKAARGDLD</sequence>
<dbReference type="RefSeq" id="WP_015205915.1">
    <property type="nucleotide sequence ID" value="NC_019757.1"/>
</dbReference>
<dbReference type="PATRIC" id="fig|56107.3.peg.323"/>
<evidence type="ECO:0000313" key="3">
    <source>
        <dbReference type="Proteomes" id="UP000010475"/>
    </source>
</evidence>
<name>K9WT16_9NOST</name>
<dbReference type="OrthoDB" id="489146at2"/>
<dbReference type="KEGG" id="csg:Cylst_0294"/>
<dbReference type="AlphaFoldDB" id="K9WT16"/>
<evidence type="ECO:0000313" key="2">
    <source>
        <dbReference type="EMBL" id="AFZ22657.1"/>
    </source>
</evidence>
<organism evidence="2 3">
    <name type="scientific">Cylindrospermum stagnale PCC 7417</name>
    <dbReference type="NCBI Taxonomy" id="56107"/>
    <lineage>
        <taxon>Bacteria</taxon>
        <taxon>Bacillati</taxon>
        <taxon>Cyanobacteriota</taxon>
        <taxon>Cyanophyceae</taxon>
        <taxon>Nostocales</taxon>
        <taxon>Nostocaceae</taxon>
        <taxon>Cylindrospermum</taxon>
    </lineage>
</organism>
<gene>
    <name evidence="2" type="ORF">Cylst_0294</name>
</gene>